<dbReference type="Proteomes" id="UP000059680">
    <property type="component" value="Chromosome 3"/>
</dbReference>
<protein>
    <submittedName>
        <fullName evidence="1">Os03g0764125 protein</fullName>
    </submittedName>
</protein>
<sequence>MRRQSARFSSSDRWRRDRFRFAHPCGRCPPSSPLVALLLVTTVASSTSCCCCSSLSTAAWSASMDDALDMLPPQFTKAASRSTTCYIR</sequence>
<dbReference type="PaxDb" id="39947-A0A0P0W3Y0"/>
<keyword evidence="2" id="KW-1185">Reference proteome</keyword>
<reference evidence="2" key="1">
    <citation type="journal article" date="2005" name="Nature">
        <title>The map-based sequence of the rice genome.</title>
        <authorList>
            <consortium name="International rice genome sequencing project (IRGSP)"/>
            <person name="Matsumoto T."/>
            <person name="Wu J."/>
            <person name="Kanamori H."/>
            <person name="Katayose Y."/>
            <person name="Fujisawa M."/>
            <person name="Namiki N."/>
            <person name="Mizuno H."/>
            <person name="Yamamoto K."/>
            <person name="Antonio B.A."/>
            <person name="Baba T."/>
            <person name="Sakata K."/>
            <person name="Nagamura Y."/>
            <person name="Aoki H."/>
            <person name="Arikawa K."/>
            <person name="Arita K."/>
            <person name="Bito T."/>
            <person name="Chiden Y."/>
            <person name="Fujitsuka N."/>
            <person name="Fukunaka R."/>
            <person name="Hamada M."/>
            <person name="Harada C."/>
            <person name="Hayashi A."/>
            <person name="Hijishita S."/>
            <person name="Honda M."/>
            <person name="Hosokawa S."/>
            <person name="Ichikawa Y."/>
            <person name="Idonuma A."/>
            <person name="Iijima M."/>
            <person name="Ikeda M."/>
            <person name="Ikeno M."/>
            <person name="Ito K."/>
            <person name="Ito S."/>
            <person name="Ito T."/>
            <person name="Ito Y."/>
            <person name="Ito Y."/>
            <person name="Iwabuchi A."/>
            <person name="Kamiya K."/>
            <person name="Karasawa W."/>
            <person name="Kurita K."/>
            <person name="Katagiri S."/>
            <person name="Kikuta A."/>
            <person name="Kobayashi H."/>
            <person name="Kobayashi N."/>
            <person name="Machita K."/>
            <person name="Maehara T."/>
            <person name="Masukawa M."/>
            <person name="Mizubayashi T."/>
            <person name="Mukai Y."/>
            <person name="Nagasaki H."/>
            <person name="Nagata Y."/>
            <person name="Naito S."/>
            <person name="Nakashima M."/>
            <person name="Nakama Y."/>
            <person name="Nakamichi Y."/>
            <person name="Nakamura M."/>
            <person name="Meguro A."/>
            <person name="Negishi M."/>
            <person name="Ohta I."/>
            <person name="Ohta T."/>
            <person name="Okamoto M."/>
            <person name="Ono N."/>
            <person name="Saji S."/>
            <person name="Sakaguchi M."/>
            <person name="Sakai K."/>
            <person name="Shibata M."/>
            <person name="Shimokawa T."/>
            <person name="Song J."/>
            <person name="Takazaki Y."/>
            <person name="Terasawa K."/>
            <person name="Tsugane M."/>
            <person name="Tsuji K."/>
            <person name="Ueda S."/>
            <person name="Waki K."/>
            <person name="Yamagata H."/>
            <person name="Yamamoto M."/>
            <person name="Yamamoto S."/>
            <person name="Yamane H."/>
            <person name="Yoshiki S."/>
            <person name="Yoshihara R."/>
            <person name="Yukawa K."/>
            <person name="Zhong H."/>
            <person name="Yano M."/>
            <person name="Yuan Q."/>
            <person name="Ouyang S."/>
            <person name="Liu J."/>
            <person name="Jones K.M."/>
            <person name="Gansberger K."/>
            <person name="Moffat K."/>
            <person name="Hill J."/>
            <person name="Bera J."/>
            <person name="Fadrosh D."/>
            <person name="Jin S."/>
            <person name="Johri S."/>
            <person name="Kim M."/>
            <person name="Overton L."/>
            <person name="Reardon M."/>
            <person name="Tsitrin T."/>
            <person name="Vuong H."/>
            <person name="Weaver B."/>
            <person name="Ciecko A."/>
            <person name="Tallon L."/>
            <person name="Jackson J."/>
            <person name="Pai G."/>
            <person name="Aken S.V."/>
            <person name="Utterback T."/>
            <person name="Reidmuller S."/>
            <person name="Feldblyum T."/>
            <person name="Hsiao J."/>
            <person name="Zismann V."/>
            <person name="Iobst S."/>
            <person name="de Vazeille A.R."/>
            <person name="Buell C.R."/>
            <person name="Ying K."/>
            <person name="Li Y."/>
            <person name="Lu T."/>
            <person name="Huang Y."/>
            <person name="Zhao Q."/>
            <person name="Feng Q."/>
            <person name="Zhang L."/>
            <person name="Zhu J."/>
            <person name="Weng Q."/>
            <person name="Mu J."/>
            <person name="Lu Y."/>
            <person name="Fan D."/>
            <person name="Liu Y."/>
            <person name="Guan J."/>
            <person name="Zhang Y."/>
            <person name="Yu S."/>
            <person name="Liu X."/>
            <person name="Zhang Y."/>
            <person name="Hong G."/>
            <person name="Han B."/>
            <person name="Choisne N."/>
            <person name="Demange N."/>
            <person name="Orjeda G."/>
            <person name="Samain S."/>
            <person name="Cattolico L."/>
            <person name="Pelletier E."/>
            <person name="Couloux A."/>
            <person name="Segurens B."/>
            <person name="Wincker P."/>
            <person name="D'Hont A."/>
            <person name="Scarpelli C."/>
            <person name="Weissenbach J."/>
            <person name="Salanoubat M."/>
            <person name="Quetier F."/>
            <person name="Yu Y."/>
            <person name="Kim H.R."/>
            <person name="Rambo T."/>
            <person name="Currie J."/>
            <person name="Collura K."/>
            <person name="Luo M."/>
            <person name="Yang T."/>
            <person name="Ammiraju J.S.S."/>
            <person name="Engler F."/>
            <person name="Soderlund C."/>
            <person name="Wing R.A."/>
            <person name="Palmer L.E."/>
            <person name="de la Bastide M."/>
            <person name="Spiegel L."/>
            <person name="Nascimento L."/>
            <person name="Zutavern T."/>
            <person name="O'Shaughnessy A."/>
            <person name="Dike S."/>
            <person name="Dedhia N."/>
            <person name="Preston R."/>
            <person name="Balija V."/>
            <person name="McCombie W.R."/>
            <person name="Chow T."/>
            <person name="Chen H."/>
            <person name="Chung M."/>
            <person name="Chen C."/>
            <person name="Shaw J."/>
            <person name="Wu H."/>
            <person name="Hsiao K."/>
            <person name="Chao Y."/>
            <person name="Chu M."/>
            <person name="Cheng C."/>
            <person name="Hour A."/>
            <person name="Lee P."/>
            <person name="Lin S."/>
            <person name="Lin Y."/>
            <person name="Liou J."/>
            <person name="Liu S."/>
            <person name="Hsing Y."/>
            <person name="Raghuvanshi S."/>
            <person name="Mohanty A."/>
            <person name="Bharti A.K."/>
            <person name="Gaur A."/>
            <person name="Gupta V."/>
            <person name="Kumar D."/>
            <person name="Ravi V."/>
            <person name="Vij S."/>
            <person name="Kapur A."/>
            <person name="Khurana P."/>
            <person name="Khurana P."/>
            <person name="Khurana J.P."/>
            <person name="Tyagi A.K."/>
            <person name="Gaikwad K."/>
            <person name="Singh A."/>
            <person name="Dalal V."/>
            <person name="Srivastava S."/>
            <person name="Dixit A."/>
            <person name="Pal A.K."/>
            <person name="Ghazi I.A."/>
            <person name="Yadav M."/>
            <person name="Pandit A."/>
            <person name="Bhargava A."/>
            <person name="Sureshbabu K."/>
            <person name="Batra K."/>
            <person name="Sharma T.R."/>
            <person name="Mohapatra T."/>
            <person name="Singh N.K."/>
            <person name="Messing J."/>
            <person name="Nelson A.B."/>
            <person name="Fuks G."/>
            <person name="Kavchok S."/>
            <person name="Keizer G."/>
            <person name="Linton E."/>
            <person name="Llaca V."/>
            <person name="Song R."/>
            <person name="Tanyolac B."/>
            <person name="Young S."/>
            <person name="Ho-Il K."/>
            <person name="Hahn J.H."/>
            <person name="Sangsakoo G."/>
            <person name="Vanavichit A."/>
            <person name="de Mattos Luiz.A.T."/>
            <person name="Zimmer P.D."/>
            <person name="Malone G."/>
            <person name="Dellagostin O."/>
            <person name="de Oliveira A.C."/>
            <person name="Bevan M."/>
            <person name="Bancroft I."/>
            <person name="Minx P."/>
            <person name="Cordum H."/>
            <person name="Wilson R."/>
            <person name="Cheng Z."/>
            <person name="Jin W."/>
            <person name="Jiang J."/>
            <person name="Leong S.A."/>
            <person name="Iwama H."/>
            <person name="Gojobori T."/>
            <person name="Itoh T."/>
            <person name="Niimura Y."/>
            <person name="Fujii Y."/>
            <person name="Habara T."/>
            <person name="Sakai H."/>
            <person name="Sato Y."/>
            <person name="Wilson G."/>
            <person name="Kumar K."/>
            <person name="McCouch S."/>
            <person name="Juretic N."/>
            <person name="Hoen D."/>
            <person name="Wright S."/>
            <person name="Bruskiewich R."/>
            <person name="Bureau T."/>
            <person name="Miyao A."/>
            <person name="Hirochika H."/>
            <person name="Nishikawa T."/>
            <person name="Kadowaki K."/>
            <person name="Sugiura M."/>
            <person name="Burr B."/>
            <person name="Sasaki T."/>
        </authorList>
    </citation>
    <scope>NUCLEOTIDE SEQUENCE [LARGE SCALE GENOMIC DNA]</scope>
    <source>
        <strain evidence="2">cv. Nipponbare</strain>
    </source>
</reference>
<organism evidence="1 2">
    <name type="scientific">Oryza sativa subsp. japonica</name>
    <name type="common">Rice</name>
    <dbReference type="NCBI Taxonomy" id="39947"/>
    <lineage>
        <taxon>Eukaryota</taxon>
        <taxon>Viridiplantae</taxon>
        <taxon>Streptophyta</taxon>
        <taxon>Embryophyta</taxon>
        <taxon>Tracheophyta</taxon>
        <taxon>Spermatophyta</taxon>
        <taxon>Magnoliopsida</taxon>
        <taxon>Liliopsida</taxon>
        <taxon>Poales</taxon>
        <taxon>Poaceae</taxon>
        <taxon>BOP clade</taxon>
        <taxon>Oryzoideae</taxon>
        <taxon>Oryzeae</taxon>
        <taxon>Oryzinae</taxon>
        <taxon>Oryza</taxon>
        <taxon>Oryza sativa</taxon>
    </lineage>
</organism>
<name>A0A0P0W3Y0_ORYSJ</name>
<evidence type="ECO:0000313" key="2">
    <source>
        <dbReference type="Proteomes" id="UP000059680"/>
    </source>
</evidence>
<dbReference type="Gramene" id="Os03t0764125-00">
    <property type="protein sequence ID" value="Os03t0764125-00"/>
    <property type="gene ID" value="Os03g0764125"/>
</dbReference>
<dbReference type="EMBL" id="AP014959">
    <property type="protein sequence ID" value="BAS86532.1"/>
    <property type="molecule type" value="Genomic_DNA"/>
</dbReference>
<dbReference type="AlphaFoldDB" id="A0A0P0W3Y0"/>
<dbReference type="InParanoid" id="A0A0P0W3Y0"/>
<proteinExistence type="predicted"/>
<reference evidence="1 2" key="3">
    <citation type="journal article" date="2013" name="Rice">
        <title>Improvement of the Oryza sativa Nipponbare reference genome using next generation sequence and optical map data.</title>
        <authorList>
            <person name="Kawahara Y."/>
            <person name="de la Bastide M."/>
            <person name="Hamilton J.P."/>
            <person name="Kanamori H."/>
            <person name="McCombie W.R."/>
            <person name="Ouyang S."/>
            <person name="Schwartz D.C."/>
            <person name="Tanaka T."/>
            <person name="Wu J."/>
            <person name="Zhou S."/>
            <person name="Childs K.L."/>
            <person name="Davidson R.M."/>
            <person name="Lin H."/>
            <person name="Quesada-Ocampo L."/>
            <person name="Vaillancourt B."/>
            <person name="Sakai H."/>
            <person name="Lee S.S."/>
            <person name="Kim J."/>
            <person name="Numa H."/>
            <person name="Itoh T."/>
            <person name="Buell C.R."/>
            <person name="Matsumoto T."/>
        </authorList>
    </citation>
    <scope>NUCLEOTIDE SEQUENCE [LARGE SCALE GENOMIC DNA]</scope>
    <source>
        <strain evidence="2">cv. Nipponbare</strain>
    </source>
</reference>
<evidence type="ECO:0000313" key="1">
    <source>
        <dbReference type="EMBL" id="BAS86532.1"/>
    </source>
</evidence>
<accession>A0A0P0W3Y0</accession>
<reference evidence="1 2" key="2">
    <citation type="journal article" date="2013" name="Plant Cell Physiol.">
        <title>Rice Annotation Project Database (RAP-DB): an integrative and interactive database for rice genomics.</title>
        <authorList>
            <person name="Sakai H."/>
            <person name="Lee S.S."/>
            <person name="Tanaka T."/>
            <person name="Numa H."/>
            <person name="Kim J."/>
            <person name="Kawahara Y."/>
            <person name="Wakimoto H."/>
            <person name="Yang C.C."/>
            <person name="Iwamoto M."/>
            <person name="Abe T."/>
            <person name="Yamada Y."/>
            <person name="Muto A."/>
            <person name="Inokuchi H."/>
            <person name="Ikemura T."/>
            <person name="Matsumoto T."/>
            <person name="Sasaki T."/>
            <person name="Itoh T."/>
        </authorList>
    </citation>
    <scope>NUCLEOTIDE SEQUENCE [LARGE SCALE GENOMIC DNA]</scope>
    <source>
        <strain evidence="2">cv. Nipponbare</strain>
    </source>
</reference>
<gene>
    <name evidence="1" type="ordered locus">Os03g0764125</name>
    <name evidence="1" type="ORF">OSNPB_030764125</name>
</gene>